<dbReference type="Pfam" id="PF17853">
    <property type="entry name" value="GGDEF_2"/>
    <property type="match status" value="1"/>
</dbReference>
<gene>
    <name evidence="5" type="ORF">HH308_15940</name>
</gene>
<dbReference type="InterPro" id="IPR012914">
    <property type="entry name" value="PucR_dom"/>
</dbReference>
<reference evidence="5 6" key="1">
    <citation type="submission" date="2020-04" db="EMBL/GenBank/DDBJ databases">
        <title>Gordonia sp. nov. TBRC 11910.</title>
        <authorList>
            <person name="Suriyachadkun C."/>
        </authorList>
    </citation>
    <scope>NUCLEOTIDE SEQUENCE [LARGE SCALE GENOMIC DNA]</scope>
    <source>
        <strain evidence="5 6">TBRC 11910</strain>
    </source>
</reference>
<evidence type="ECO:0000256" key="1">
    <source>
        <dbReference type="ARBA" id="ARBA00006754"/>
    </source>
</evidence>
<organism evidence="5 6">
    <name type="scientific">Gordonia asplenii</name>
    <dbReference type="NCBI Taxonomy" id="2725283"/>
    <lineage>
        <taxon>Bacteria</taxon>
        <taxon>Bacillati</taxon>
        <taxon>Actinomycetota</taxon>
        <taxon>Actinomycetes</taxon>
        <taxon>Mycobacteriales</taxon>
        <taxon>Gordoniaceae</taxon>
        <taxon>Gordonia</taxon>
    </lineage>
</organism>
<name>A0A848KUZ7_9ACTN</name>
<accession>A0A848KUZ7</accession>
<feature type="domain" description="CdaR GGDEF-like" evidence="4">
    <location>
        <begin position="280"/>
        <end position="416"/>
    </location>
</feature>
<dbReference type="Pfam" id="PF13556">
    <property type="entry name" value="HTH_30"/>
    <property type="match status" value="1"/>
</dbReference>
<keyword evidence="6" id="KW-1185">Reference proteome</keyword>
<dbReference type="PANTHER" id="PTHR33744">
    <property type="entry name" value="CARBOHYDRATE DIACID REGULATOR"/>
    <property type="match status" value="1"/>
</dbReference>
<evidence type="ECO:0000259" key="2">
    <source>
        <dbReference type="Pfam" id="PF07905"/>
    </source>
</evidence>
<feature type="domain" description="PucR C-terminal helix-turn-helix" evidence="3">
    <location>
        <begin position="477"/>
        <end position="532"/>
    </location>
</feature>
<dbReference type="Gene3D" id="1.10.10.2840">
    <property type="entry name" value="PucR C-terminal helix-turn-helix domain"/>
    <property type="match status" value="1"/>
</dbReference>
<feature type="domain" description="Purine catabolism PurC-like" evidence="2">
    <location>
        <begin position="8"/>
        <end position="125"/>
    </location>
</feature>
<dbReference type="InterPro" id="IPR041522">
    <property type="entry name" value="CdaR_GGDEF"/>
</dbReference>
<sequence>MLPTIARILELPPVRAGDPVVLGGGPLDQPVRWVHVSDVGDLSDLLSGGELVLTTGVAMIDPGAVDYLPGLKAAGAVGLVVELGTSIDEVDRAFVRQAEQLGFPLIALRNKTKFVDVTEAVHRSIVAEQYEEVEFARRAHEVFTELTMKRASMSDIVGAASDMIAAPIILEDLNHQVIVVAAQGISTSKLLADWERRSRLTPSSRVTHCAGPESWLVTPVGPQRQQWGRLVVPAGAGDERERMVLERAAQAVAMRRMVEQDLNSLEQQAQSGLLDDLRRGRIDDEAEATARAHSLGLRPALTYLPMAIRVNETARADQVVAQRRQVRLLDAVRHAVGVSRQTALTANRQAGHIDVLLSQPSVGDPEETLTRVATEIRTGLLRLGGVSKCAIGVGPASTRLIDAVDGLDDAAHVADVALSLPDTGPRAAKPFHRAVDIRLRGLLALLSDDPRVQAFAESELRGILDHRARHDDDAFDILRAFLEVGGNKTELAKRMHLSRPTLYARLATISRILGVDLDDAESRTSLHAALLIVETPKLR</sequence>
<dbReference type="EMBL" id="JABBNB010000016">
    <property type="protein sequence ID" value="NMO02704.1"/>
    <property type="molecule type" value="Genomic_DNA"/>
</dbReference>
<dbReference type="InterPro" id="IPR051448">
    <property type="entry name" value="CdaR-like_regulators"/>
</dbReference>
<protein>
    <submittedName>
        <fullName evidence="5">PucR family transcriptional regulator</fullName>
    </submittedName>
</protein>
<evidence type="ECO:0000313" key="5">
    <source>
        <dbReference type="EMBL" id="NMO02704.1"/>
    </source>
</evidence>
<comment type="caution">
    <text evidence="5">The sequence shown here is derived from an EMBL/GenBank/DDBJ whole genome shotgun (WGS) entry which is preliminary data.</text>
</comment>
<dbReference type="Proteomes" id="UP000550729">
    <property type="component" value="Unassembled WGS sequence"/>
</dbReference>
<dbReference type="RefSeq" id="WP_170195215.1">
    <property type="nucleotide sequence ID" value="NZ_JABBNB010000016.1"/>
</dbReference>
<evidence type="ECO:0000259" key="3">
    <source>
        <dbReference type="Pfam" id="PF13556"/>
    </source>
</evidence>
<evidence type="ECO:0000313" key="6">
    <source>
        <dbReference type="Proteomes" id="UP000550729"/>
    </source>
</evidence>
<dbReference type="Pfam" id="PF07905">
    <property type="entry name" value="PucR"/>
    <property type="match status" value="1"/>
</dbReference>
<dbReference type="InterPro" id="IPR025736">
    <property type="entry name" value="PucR_C-HTH_dom"/>
</dbReference>
<comment type="similarity">
    <text evidence="1">Belongs to the CdaR family.</text>
</comment>
<evidence type="ECO:0000259" key="4">
    <source>
        <dbReference type="Pfam" id="PF17853"/>
    </source>
</evidence>
<proteinExistence type="inferred from homology"/>
<dbReference type="AlphaFoldDB" id="A0A848KUZ7"/>
<dbReference type="PANTHER" id="PTHR33744:SF1">
    <property type="entry name" value="DNA-BINDING TRANSCRIPTIONAL ACTIVATOR ADER"/>
    <property type="match status" value="1"/>
</dbReference>
<dbReference type="InterPro" id="IPR042070">
    <property type="entry name" value="PucR_C-HTH_sf"/>
</dbReference>